<dbReference type="InterPro" id="IPR035965">
    <property type="entry name" value="PAS-like_dom_sf"/>
</dbReference>
<evidence type="ECO:0000256" key="4">
    <source>
        <dbReference type="SAM" id="MobiDB-lite"/>
    </source>
</evidence>
<feature type="region of interest" description="Disordered" evidence="4">
    <location>
        <begin position="431"/>
        <end position="458"/>
    </location>
</feature>
<feature type="compositionally biased region" description="Polar residues" evidence="4">
    <location>
        <begin position="1"/>
        <end position="12"/>
    </location>
</feature>
<dbReference type="PANTHER" id="PTHR47429">
    <property type="entry name" value="PROTEIN TWIN LOV 1"/>
    <property type="match status" value="1"/>
</dbReference>
<dbReference type="HOGENOM" id="CLU_012260_3_1_1"/>
<reference evidence="6 7" key="1">
    <citation type="journal article" date="2012" name="PLoS Pathog.">
        <title>Diverse lifestyles and strategies of plant pathogenesis encoded in the genomes of eighteen Dothideomycetes fungi.</title>
        <authorList>
            <person name="Ohm R.A."/>
            <person name="Feau N."/>
            <person name="Henrissat B."/>
            <person name="Schoch C.L."/>
            <person name="Horwitz B.A."/>
            <person name="Barry K.W."/>
            <person name="Condon B.J."/>
            <person name="Copeland A.C."/>
            <person name="Dhillon B."/>
            <person name="Glaser F."/>
            <person name="Hesse C.N."/>
            <person name="Kosti I."/>
            <person name="LaButti K."/>
            <person name="Lindquist E.A."/>
            <person name="Lucas S."/>
            <person name="Salamov A.A."/>
            <person name="Bradshaw R.E."/>
            <person name="Ciuffetti L."/>
            <person name="Hamelin R.C."/>
            <person name="Kema G.H.J."/>
            <person name="Lawrence C."/>
            <person name="Scott J.A."/>
            <person name="Spatafora J.W."/>
            <person name="Turgeon B.G."/>
            <person name="de Wit P.J.G.M."/>
            <person name="Zhong S."/>
            <person name="Goodwin S.B."/>
            <person name="Grigoriev I.V."/>
        </authorList>
    </citation>
    <scope>NUCLEOTIDE SEQUENCE [LARGE SCALE GENOMIC DNA]</scope>
    <source>
        <strain evidence="6 7">SO2202</strain>
    </source>
</reference>
<proteinExistence type="predicted"/>
<keyword evidence="3" id="KW-0157">Chromophore</keyword>
<sequence length="594" mass="66122">MPVRASATSSDNAMRGGGELETDHPGLSFDLSPLDDRPGTGGLDMQHTARLRYSDPYQVLLPLQSLVPDNSDAHEAELTSTDDPGSWNVINPAQADLGSGMYSLEQRAELLFSADHLRVILEEPKLLFSLSEFLKVHRPWRLTLLQYYWDAVKALRAMNFARAISDTLSERPLPCIGSAATLPSVTIDARLAEAANEAFDDLVREDLAAYIAHVYTRIVSNSVHRRITGSLATHLREASHGLAEVFVLTDPTRHDQPIILASEEFALTTQYGLRHVIGRNCRFLQGPKTNPHSVRRLAIACAEGKDHMELLVNYRRDGTPFLNLLMIAPLRDSKGIVRYFLGAQVDVSGLLKDVSSLESLRRLVANHTKPEDSCKPAKVNRLQAMKDLSLMLGGDELDVVRQYGGYLNQGYSHLHDTAPPPVMRKERSRILLQGDDEDPTEDDKASSGREDHQEPDITQDMLYKRLESVYKNYLVVRPAPSLRILFASPSLRVPGMLQTHLLHRIGGNSKIRVDFEKSLRTGNAVTARVHWLSVPNRYGDGIGRMRWLHCTPLLHHSGAVGVWVVIVVDEDDESTSSSSRSNSRLVHSPSTSVR</sequence>
<dbReference type="GO" id="GO:0005634">
    <property type="term" value="C:nucleus"/>
    <property type="evidence" value="ECO:0007669"/>
    <property type="project" value="TreeGrafter"/>
</dbReference>
<dbReference type="PANTHER" id="PTHR47429:SF9">
    <property type="entry name" value="PAS DOMAIN-CONTAINING PROTEIN"/>
    <property type="match status" value="1"/>
</dbReference>
<dbReference type="eggNOG" id="ENOG502QPPH">
    <property type="taxonomic scope" value="Eukaryota"/>
</dbReference>
<dbReference type="AlphaFoldDB" id="M3B2T4"/>
<gene>
    <name evidence="6" type="ORF">SEPMUDRAFT_162303</name>
</gene>
<name>M3B2T4_SPHMS</name>
<dbReference type="EMBL" id="KB456262">
    <property type="protein sequence ID" value="EMF14092.1"/>
    <property type="molecule type" value="Genomic_DNA"/>
</dbReference>
<feature type="region of interest" description="Disordered" evidence="4">
    <location>
        <begin position="573"/>
        <end position="594"/>
    </location>
</feature>
<dbReference type="STRING" id="692275.M3B2T4"/>
<feature type="compositionally biased region" description="Low complexity" evidence="4">
    <location>
        <begin position="575"/>
        <end position="594"/>
    </location>
</feature>
<dbReference type="GeneID" id="27905130"/>
<evidence type="ECO:0000256" key="3">
    <source>
        <dbReference type="ARBA" id="ARBA00022991"/>
    </source>
</evidence>
<keyword evidence="7" id="KW-1185">Reference proteome</keyword>
<dbReference type="InterPro" id="IPR000700">
    <property type="entry name" value="PAS-assoc_C"/>
</dbReference>
<dbReference type="Gene3D" id="3.30.450.20">
    <property type="entry name" value="PAS domain"/>
    <property type="match status" value="1"/>
</dbReference>
<dbReference type="RefSeq" id="XP_016762213.1">
    <property type="nucleotide sequence ID" value="XM_016907993.1"/>
</dbReference>
<feature type="compositionally biased region" description="Basic and acidic residues" evidence="4">
    <location>
        <begin position="442"/>
        <end position="455"/>
    </location>
</feature>
<dbReference type="Pfam" id="PF13426">
    <property type="entry name" value="PAS_9"/>
    <property type="match status" value="1"/>
</dbReference>
<evidence type="ECO:0000259" key="5">
    <source>
        <dbReference type="PROSITE" id="PS50113"/>
    </source>
</evidence>
<protein>
    <recommendedName>
        <fullName evidence="5">PAC domain-containing protein</fullName>
    </recommendedName>
</protein>
<keyword evidence="2" id="KW-0288">FMN</keyword>
<evidence type="ECO:0000313" key="6">
    <source>
        <dbReference type="EMBL" id="EMF14092.1"/>
    </source>
</evidence>
<feature type="region of interest" description="Disordered" evidence="4">
    <location>
        <begin position="1"/>
        <end position="45"/>
    </location>
</feature>
<dbReference type="SUPFAM" id="SSF55785">
    <property type="entry name" value="PYP-like sensor domain (PAS domain)"/>
    <property type="match status" value="1"/>
</dbReference>
<feature type="domain" description="PAC" evidence="5">
    <location>
        <begin position="306"/>
        <end position="359"/>
    </location>
</feature>
<evidence type="ECO:0000256" key="1">
    <source>
        <dbReference type="ARBA" id="ARBA00022630"/>
    </source>
</evidence>
<evidence type="ECO:0000256" key="2">
    <source>
        <dbReference type="ARBA" id="ARBA00022643"/>
    </source>
</evidence>
<dbReference type="InterPro" id="IPR000014">
    <property type="entry name" value="PAS"/>
</dbReference>
<evidence type="ECO:0000313" key="7">
    <source>
        <dbReference type="Proteomes" id="UP000016931"/>
    </source>
</evidence>
<accession>M3B2T4</accession>
<dbReference type="Proteomes" id="UP000016931">
    <property type="component" value="Unassembled WGS sequence"/>
</dbReference>
<organism evidence="6 7">
    <name type="scientific">Sphaerulina musiva (strain SO2202)</name>
    <name type="common">Poplar stem canker fungus</name>
    <name type="synonym">Septoria musiva</name>
    <dbReference type="NCBI Taxonomy" id="692275"/>
    <lineage>
        <taxon>Eukaryota</taxon>
        <taxon>Fungi</taxon>
        <taxon>Dikarya</taxon>
        <taxon>Ascomycota</taxon>
        <taxon>Pezizomycotina</taxon>
        <taxon>Dothideomycetes</taxon>
        <taxon>Dothideomycetidae</taxon>
        <taxon>Mycosphaerellales</taxon>
        <taxon>Mycosphaerellaceae</taxon>
        <taxon>Sphaerulina</taxon>
    </lineage>
</organism>
<dbReference type="OrthoDB" id="447251at2759"/>
<keyword evidence="1" id="KW-0285">Flavoprotein</keyword>
<dbReference type="PROSITE" id="PS50113">
    <property type="entry name" value="PAC"/>
    <property type="match status" value="1"/>
</dbReference>